<evidence type="ECO:0000313" key="2">
    <source>
        <dbReference type="Proteomes" id="UP000179266"/>
    </source>
</evidence>
<sequence>MDSLQTKSTGFIDQILNVLKKNYQIISIRIRIEILDRKRNRKYLILGRRLYKLIVEKRIELPEQKKLMDSIEEINAAINQNSEELLNLIQK</sequence>
<dbReference type="EMBL" id="MGDD01000306">
    <property type="protein sequence ID" value="OGL42784.1"/>
    <property type="molecule type" value="Genomic_DNA"/>
</dbReference>
<proteinExistence type="predicted"/>
<organism evidence="1 2">
    <name type="scientific">Candidatus Schekmanbacteria bacterium RBG_13_48_7</name>
    <dbReference type="NCBI Taxonomy" id="1817878"/>
    <lineage>
        <taxon>Bacteria</taxon>
        <taxon>Candidatus Schekmaniibacteriota</taxon>
    </lineage>
</organism>
<accession>A0A1F7RP59</accession>
<evidence type="ECO:0000313" key="1">
    <source>
        <dbReference type="EMBL" id="OGL42784.1"/>
    </source>
</evidence>
<name>A0A1F7RP59_9BACT</name>
<protein>
    <submittedName>
        <fullName evidence="1">Uncharacterized protein</fullName>
    </submittedName>
</protein>
<dbReference type="Proteomes" id="UP000179266">
    <property type="component" value="Unassembled WGS sequence"/>
</dbReference>
<reference evidence="1 2" key="1">
    <citation type="journal article" date="2016" name="Nat. Commun.">
        <title>Thousands of microbial genomes shed light on interconnected biogeochemical processes in an aquifer system.</title>
        <authorList>
            <person name="Anantharaman K."/>
            <person name="Brown C.T."/>
            <person name="Hug L.A."/>
            <person name="Sharon I."/>
            <person name="Castelle C.J."/>
            <person name="Probst A.J."/>
            <person name="Thomas B.C."/>
            <person name="Singh A."/>
            <person name="Wilkins M.J."/>
            <person name="Karaoz U."/>
            <person name="Brodie E.L."/>
            <person name="Williams K.H."/>
            <person name="Hubbard S.S."/>
            <person name="Banfield J.F."/>
        </authorList>
    </citation>
    <scope>NUCLEOTIDE SEQUENCE [LARGE SCALE GENOMIC DNA]</scope>
</reference>
<comment type="caution">
    <text evidence="1">The sequence shown here is derived from an EMBL/GenBank/DDBJ whole genome shotgun (WGS) entry which is preliminary data.</text>
</comment>
<dbReference type="AlphaFoldDB" id="A0A1F7RP59"/>
<gene>
    <name evidence="1" type="ORF">A2161_04285</name>
</gene>